<keyword evidence="4 7" id="KW-0732">Signal</keyword>
<proteinExistence type="inferred from homology"/>
<dbReference type="FunFam" id="1.10.238.20:FF:000001">
    <property type="entry name" value="General odorant-binding protein lush"/>
    <property type="match status" value="1"/>
</dbReference>
<dbReference type="InterPro" id="IPR036728">
    <property type="entry name" value="PBP_GOBP_sf"/>
</dbReference>
<dbReference type="EMBL" id="JAACXV010013771">
    <property type="protein sequence ID" value="KAF7272398.1"/>
    <property type="molecule type" value="Genomic_DNA"/>
</dbReference>
<feature type="signal peptide" evidence="7">
    <location>
        <begin position="1"/>
        <end position="19"/>
    </location>
</feature>
<evidence type="ECO:0000256" key="5">
    <source>
        <dbReference type="ARBA" id="ARBA00023180"/>
    </source>
</evidence>
<protein>
    <submittedName>
        <fullName evidence="8">Uncharacterized protein</fullName>
    </submittedName>
</protein>
<accession>A0A834M6J2</accession>
<dbReference type="Pfam" id="PF01395">
    <property type="entry name" value="PBP_GOBP"/>
    <property type="match status" value="1"/>
</dbReference>
<dbReference type="SMART" id="SM00708">
    <property type="entry name" value="PhBP"/>
    <property type="match status" value="1"/>
</dbReference>
<organism evidence="8 9">
    <name type="scientific">Rhynchophorus ferrugineus</name>
    <name type="common">Red palm weevil</name>
    <name type="synonym">Curculio ferrugineus</name>
    <dbReference type="NCBI Taxonomy" id="354439"/>
    <lineage>
        <taxon>Eukaryota</taxon>
        <taxon>Metazoa</taxon>
        <taxon>Ecdysozoa</taxon>
        <taxon>Arthropoda</taxon>
        <taxon>Hexapoda</taxon>
        <taxon>Insecta</taxon>
        <taxon>Pterygota</taxon>
        <taxon>Neoptera</taxon>
        <taxon>Endopterygota</taxon>
        <taxon>Coleoptera</taxon>
        <taxon>Polyphaga</taxon>
        <taxon>Cucujiformia</taxon>
        <taxon>Curculionidae</taxon>
        <taxon>Dryophthorinae</taxon>
        <taxon>Rhynchophorus</taxon>
    </lineage>
</organism>
<gene>
    <name evidence="8" type="ORF">GWI33_014825</name>
</gene>
<dbReference type="GO" id="GO:0007608">
    <property type="term" value="P:sensory perception of smell"/>
    <property type="evidence" value="ECO:0007669"/>
    <property type="project" value="TreeGrafter"/>
</dbReference>
<comment type="subcellular location">
    <subcellularLocation>
        <location evidence="1">Secreted</location>
    </subcellularLocation>
</comment>
<evidence type="ECO:0000256" key="7">
    <source>
        <dbReference type="SAM" id="SignalP"/>
    </source>
</evidence>
<dbReference type="PANTHER" id="PTHR11857:SF43">
    <property type="entry name" value="GEO07291P1-RELATED"/>
    <property type="match status" value="1"/>
</dbReference>
<comment type="caution">
    <text evidence="8">The sequence shown here is derived from an EMBL/GenBank/DDBJ whole genome shotgun (WGS) entry which is preliminary data.</text>
</comment>
<evidence type="ECO:0000313" key="9">
    <source>
        <dbReference type="Proteomes" id="UP000625711"/>
    </source>
</evidence>
<dbReference type="GO" id="GO:0005615">
    <property type="term" value="C:extracellular space"/>
    <property type="evidence" value="ECO:0007669"/>
    <property type="project" value="TreeGrafter"/>
</dbReference>
<evidence type="ECO:0000256" key="1">
    <source>
        <dbReference type="ARBA" id="ARBA00004613"/>
    </source>
</evidence>
<comment type="similarity">
    <text evidence="2">Belongs to the PBP/GOBP family.</text>
</comment>
<dbReference type="AlphaFoldDB" id="A0A834M6J2"/>
<sequence length="131" mass="14615">MKQFLLIITVIGISSTVFAELSEAQKQKVDSYENECMVKTGVARDVVEKAQQGTLIDDPKLKAFAFCISKKIGLQNEKGEVQIEALKEQLPSLVENPEQDKDLIASCLGDSKDPEEIAFHTYICYYKANPN</sequence>
<dbReference type="Proteomes" id="UP000625711">
    <property type="component" value="Unassembled WGS sequence"/>
</dbReference>
<evidence type="ECO:0000256" key="2">
    <source>
        <dbReference type="ARBA" id="ARBA00008098"/>
    </source>
</evidence>
<dbReference type="InterPro" id="IPR006170">
    <property type="entry name" value="PBP/GOBP"/>
</dbReference>
<evidence type="ECO:0000256" key="3">
    <source>
        <dbReference type="ARBA" id="ARBA00022525"/>
    </source>
</evidence>
<dbReference type="SUPFAM" id="SSF47565">
    <property type="entry name" value="Insect pheromone/odorant-binding proteins"/>
    <property type="match status" value="1"/>
</dbReference>
<dbReference type="OrthoDB" id="6783999at2759"/>
<dbReference type="GO" id="GO:0005549">
    <property type="term" value="F:odorant binding"/>
    <property type="evidence" value="ECO:0007669"/>
    <property type="project" value="InterPro"/>
</dbReference>
<dbReference type="CDD" id="cd23992">
    <property type="entry name" value="PBP_GOBP"/>
    <property type="match status" value="1"/>
</dbReference>
<dbReference type="Gene3D" id="1.10.238.20">
    <property type="entry name" value="Pheromone/general odorant binding protein domain"/>
    <property type="match status" value="1"/>
</dbReference>
<name>A0A834M6J2_RHYFE</name>
<reference evidence="8" key="1">
    <citation type="submission" date="2020-08" db="EMBL/GenBank/DDBJ databases">
        <title>Genome sequencing and assembly of the red palm weevil Rhynchophorus ferrugineus.</title>
        <authorList>
            <person name="Dias G.B."/>
            <person name="Bergman C.M."/>
            <person name="Manee M."/>
        </authorList>
    </citation>
    <scope>NUCLEOTIDE SEQUENCE</scope>
    <source>
        <strain evidence="8">AA-2017</strain>
        <tissue evidence="8">Whole larva</tissue>
    </source>
</reference>
<comment type="function">
    <text evidence="6">May be a carrier protein for lipids.</text>
</comment>
<evidence type="ECO:0000313" key="8">
    <source>
        <dbReference type="EMBL" id="KAF7272398.1"/>
    </source>
</evidence>
<keyword evidence="5" id="KW-0325">Glycoprotein</keyword>
<feature type="chain" id="PRO_5032364290" evidence="7">
    <location>
        <begin position="20"/>
        <end position="131"/>
    </location>
</feature>
<dbReference type="PANTHER" id="PTHR11857">
    <property type="entry name" value="ODORANT BINDING PROTEIN-RELATED"/>
    <property type="match status" value="1"/>
</dbReference>
<evidence type="ECO:0000256" key="4">
    <source>
        <dbReference type="ARBA" id="ARBA00022729"/>
    </source>
</evidence>
<keyword evidence="9" id="KW-1185">Reference proteome</keyword>
<evidence type="ECO:0000256" key="6">
    <source>
        <dbReference type="ARBA" id="ARBA00056866"/>
    </source>
</evidence>
<keyword evidence="3" id="KW-0964">Secreted</keyword>